<sequence length="333" mass="35908">MSSTKLVPETRLMASDELSADDAWRTLRRPGGWQLLRDAFIRFRYGDGFSHSRAFALQLCLAVVPFLIALTGLISDLGVEEGGRVVADTVLALTPGQSEQVVQDLLGDGDRTERAGELALTLGLITGLVALTTTMAQIERGANRIYGVERDRPALWKYLRAAVLAVVAGLPALAGFLILVGGGAMGESVQRHYEWGDLAAGAWEVVRWPLSLVLTVVAVAVIFRHAPRRKQPGLSWLFFGAGIATVLWWLASLLLAAYVRFSGGFGQTYGALTGMMALLLWANLTGMALFGGLSFAAQLEATRIGAPEPAQPDLWEPETERVELLDTGEMTAL</sequence>
<dbReference type="Proteomes" id="UP000198226">
    <property type="component" value="Chromosome I"/>
</dbReference>
<keyword evidence="2" id="KW-1003">Cell membrane</keyword>
<evidence type="ECO:0000256" key="2">
    <source>
        <dbReference type="ARBA" id="ARBA00022475"/>
    </source>
</evidence>
<gene>
    <name evidence="7" type="ORF">GA0070623_1983</name>
</gene>
<feature type="transmembrane region" description="Helical" evidence="6">
    <location>
        <begin position="158"/>
        <end position="185"/>
    </location>
</feature>
<evidence type="ECO:0000313" key="8">
    <source>
        <dbReference type="Proteomes" id="UP000198226"/>
    </source>
</evidence>
<feature type="transmembrane region" description="Helical" evidence="6">
    <location>
        <begin position="54"/>
        <end position="74"/>
    </location>
</feature>
<reference evidence="8" key="1">
    <citation type="submission" date="2016-06" db="EMBL/GenBank/DDBJ databases">
        <authorList>
            <person name="Varghese N."/>
            <person name="Submissions Spin"/>
        </authorList>
    </citation>
    <scope>NUCLEOTIDE SEQUENCE [LARGE SCALE GENOMIC DNA]</scope>
    <source>
        <strain evidence="8">DSM 44983</strain>
    </source>
</reference>
<evidence type="ECO:0000313" key="7">
    <source>
        <dbReference type="EMBL" id="SCG51933.1"/>
    </source>
</evidence>
<evidence type="ECO:0000256" key="3">
    <source>
        <dbReference type="ARBA" id="ARBA00022692"/>
    </source>
</evidence>
<feature type="transmembrane region" description="Helical" evidence="6">
    <location>
        <begin position="271"/>
        <end position="293"/>
    </location>
</feature>
<organism evidence="7 8">
    <name type="scientific">Micromonospora rifamycinica</name>
    <dbReference type="NCBI Taxonomy" id="291594"/>
    <lineage>
        <taxon>Bacteria</taxon>
        <taxon>Bacillati</taxon>
        <taxon>Actinomycetota</taxon>
        <taxon>Actinomycetes</taxon>
        <taxon>Micromonosporales</taxon>
        <taxon>Micromonosporaceae</taxon>
        <taxon>Micromonospora</taxon>
    </lineage>
</organism>
<evidence type="ECO:0000256" key="6">
    <source>
        <dbReference type="SAM" id="Phobius"/>
    </source>
</evidence>
<keyword evidence="3 6" id="KW-0812">Transmembrane</keyword>
<evidence type="ECO:0000256" key="5">
    <source>
        <dbReference type="ARBA" id="ARBA00023136"/>
    </source>
</evidence>
<evidence type="ECO:0000256" key="4">
    <source>
        <dbReference type="ARBA" id="ARBA00022989"/>
    </source>
</evidence>
<proteinExistence type="predicted"/>
<feature type="transmembrane region" description="Helical" evidence="6">
    <location>
        <begin position="235"/>
        <end position="259"/>
    </location>
</feature>
<dbReference type="InterPro" id="IPR017039">
    <property type="entry name" value="Virul_fac_BrkB"/>
</dbReference>
<dbReference type="AlphaFoldDB" id="A0A1C5I121"/>
<feature type="transmembrane region" description="Helical" evidence="6">
    <location>
        <begin position="118"/>
        <end position="138"/>
    </location>
</feature>
<dbReference type="GO" id="GO:0005886">
    <property type="term" value="C:plasma membrane"/>
    <property type="evidence" value="ECO:0007669"/>
    <property type="project" value="UniProtKB-SubCell"/>
</dbReference>
<accession>A0A1C5I121</accession>
<dbReference type="EMBL" id="LT607752">
    <property type="protein sequence ID" value="SCG51933.1"/>
    <property type="molecule type" value="Genomic_DNA"/>
</dbReference>
<dbReference type="Pfam" id="PF03631">
    <property type="entry name" value="Virul_fac_BrkB"/>
    <property type="match status" value="1"/>
</dbReference>
<keyword evidence="8" id="KW-1185">Reference proteome</keyword>
<dbReference type="RefSeq" id="WP_089003989.1">
    <property type="nucleotide sequence ID" value="NZ_LT607752.1"/>
</dbReference>
<keyword evidence="5 6" id="KW-0472">Membrane</keyword>
<dbReference type="PANTHER" id="PTHR30213:SF0">
    <property type="entry name" value="UPF0761 MEMBRANE PROTEIN YIHY"/>
    <property type="match status" value="1"/>
</dbReference>
<comment type="subcellular location">
    <subcellularLocation>
        <location evidence="1">Cell membrane</location>
        <topology evidence="1">Multi-pass membrane protein</topology>
    </subcellularLocation>
</comment>
<evidence type="ECO:0000256" key="1">
    <source>
        <dbReference type="ARBA" id="ARBA00004651"/>
    </source>
</evidence>
<name>A0A1C5I121_9ACTN</name>
<protein>
    <submittedName>
        <fullName evidence="7">YihY family inner membrane protein</fullName>
    </submittedName>
</protein>
<keyword evidence="4 6" id="KW-1133">Transmembrane helix</keyword>
<feature type="transmembrane region" description="Helical" evidence="6">
    <location>
        <begin position="205"/>
        <end position="223"/>
    </location>
</feature>
<dbReference type="PANTHER" id="PTHR30213">
    <property type="entry name" value="INNER MEMBRANE PROTEIN YHJD"/>
    <property type="match status" value="1"/>
</dbReference>
<dbReference type="NCBIfam" id="TIGR00765">
    <property type="entry name" value="yihY_not_rbn"/>
    <property type="match status" value="1"/>
</dbReference>
<dbReference type="OrthoDB" id="3769784at2"/>
<dbReference type="PIRSF" id="PIRSF035875">
    <property type="entry name" value="RNase_BN"/>
    <property type="match status" value="1"/>
</dbReference>